<accession>A0A8X9A1U3</accession>
<gene>
    <name evidence="5" type="ORF">SASPL_115660</name>
</gene>
<evidence type="ECO:0000256" key="1">
    <source>
        <dbReference type="ARBA" id="ARBA00023016"/>
    </source>
</evidence>
<dbReference type="AlphaFoldDB" id="A0A8X9A1U3"/>
<comment type="caution">
    <text evidence="5">The sequence shown here is derived from an EMBL/GenBank/DDBJ whole genome shotgun (WGS) entry which is preliminary data.</text>
</comment>
<evidence type="ECO:0000313" key="6">
    <source>
        <dbReference type="Proteomes" id="UP000298416"/>
    </source>
</evidence>
<dbReference type="InterPro" id="IPR031107">
    <property type="entry name" value="Small_HSP"/>
</dbReference>
<dbReference type="PANTHER" id="PTHR11527">
    <property type="entry name" value="HEAT-SHOCK PROTEIN 20 FAMILY MEMBER"/>
    <property type="match status" value="1"/>
</dbReference>
<dbReference type="InterPro" id="IPR002068">
    <property type="entry name" value="A-crystallin/Hsp20_dom"/>
</dbReference>
<dbReference type="Gene3D" id="2.60.40.790">
    <property type="match status" value="1"/>
</dbReference>
<dbReference type="Pfam" id="PF00011">
    <property type="entry name" value="HSP20"/>
    <property type="match status" value="1"/>
</dbReference>
<evidence type="ECO:0000256" key="2">
    <source>
        <dbReference type="PROSITE-ProRule" id="PRU00285"/>
    </source>
</evidence>
<evidence type="ECO:0000313" key="5">
    <source>
        <dbReference type="EMBL" id="KAG6425233.1"/>
    </source>
</evidence>
<reference evidence="5" key="1">
    <citation type="submission" date="2018-01" db="EMBL/GenBank/DDBJ databases">
        <authorList>
            <person name="Mao J.F."/>
        </authorList>
    </citation>
    <scope>NUCLEOTIDE SEQUENCE</scope>
    <source>
        <strain evidence="5">Huo1</strain>
        <tissue evidence="5">Leaf</tissue>
    </source>
</reference>
<organism evidence="5">
    <name type="scientific">Salvia splendens</name>
    <name type="common">Scarlet sage</name>
    <dbReference type="NCBI Taxonomy" id="180675"/>
    <lineage>
        <taxon>Eukaryota</taxon>
        <taxon>Viridiplantae</taxon>
        <taxon>Streptophyta</taxon>
        <taxon>Embryophyta</taxon>
        <taxon>Tracheophyta</taxon>
        <taxon>Spermatophyta</taxon>
        <taxon>Magnoliopsida</taxon>
        <taxon>eudicotyledons</taxon>
        <taxon>Gunneridae</taxon>
        <taxon>Pentapetalae</taxon>
        <taxon>asterids</taxon>
        <taxon>lamiids</taxon>
        <taxon>Lamiales</taxon>
        <taxon>Lamiaceae</taxon>
        <taxon>Nepetoideae</taxon>
        <taxon>Mentheae</taxon>
        <taxon>Salviinae</taxon>
        <taxon>Salvia</taxon>
        <taxon>Salvia subgen. Calosphace</taxon>
        <taxon>core Calosphace</taxon>
    </lineage>
</organism>
<dbReference type="PROSITE" id="PS01031">
    <property type="entry name" value="SHSP"/>
    <property type="match status" value="1"/>
</dbReference>
<dbReference type="Proteomes" id="UP000298416">
    <property type="component" value="Unassembled WGS sequence"/>
</dbReference>
<name>A0A8X9A1U3_SALSN</name>
<keyword evidence="6" id="KW-1185">Reference proteome</keyword>
<feature type="domain" description="SHSP" evidence="4">
    <location>
        <begin position="25"/>
        <end position="141"/>
    </location>
</feature>
<keyword evidence="1" id="KW-0346">Stress response</keyword>
<reference evidence="5" key="2">
    <citation type="submission" date="2020-08" db="EMBL/GenBank/DDBJ databases">
        <title>Plant Genome Project.</title>
        <authorList>
            <person name="Zhang R.-G."/>
        </authorList>
    </citation>
    <scope>NUCLEOTIDE SEQUENCE</scope>
    <source>
        <strain evidence="5">Huo1</strain>
        <tissue evidence="5">Leaf</tissue>
    </source>
</reference>
<protein>
    <recommendedName>
        <fullName evidence="4">SHSP domain-containing protein</fullName>
    </recommendedName>
</protein>
<dbReference type="SUPFAM" id="SSF49764">
    <property type="entry name" value="HSP20-like chaperones"/>
    <property type="match status" value="1"/>
</dbReference>
<dbReference type="EMBL" id="PNBA02000005">
    <property type="protein sequence ID" value="KAG6425233.1"/>
    <property type="molecule type" value="Genomic_DNA"/>
</dbReference>
<evidence type="ECO:0000256" key="3">
    <source>
        <dbReference type="RuleBase" id="RU003616"/>
    </source>
</evidence>
<proteinExistence type="inferred from homology"/>
<comment type="similarity">
    <text evidence="2 3">Belongs to the small heat shock protein (HSP20) family.</text>
</comment>
<evidence type="ECO:0000259" key="4">
    <source>
        <dbReference type="PROSITE" id="PS01031"/>
    </source>
</evidence>
<sequence>MLPPADDPFQILEQSPLAAARAAVDETVVALARADLRETAGKHQISLDVPGMRREDIKIEVEENRVLLISGERRTEEEEVKDERWHRVERTAGKFWRRFRMTANADMEKVSARLEDGVLRITVLKVKEEEMKKEPKIITIANAKELQ</sequence>
<dbReference type="InterPro" id="IPR008978">
    <property type="entry name" value="HSP20-like_chaperone"/>
</dbReference>